<dbReference type="OrthoDB" id="1413778at2"/>
<protein>
    <submittedName>
        <fullName evidence="2">Uncharacterized protein</fullName>
    </submittedName>
</protein>
<keyword evidence="3" id="KW-1185">Reference proteome</keyword>
<feature type="transmembrane region" description="Helical" evidence="1">
    <location>
        <begin position="60"/>
        <end position="79"/>
    </location>
</feature>
<feature type="transmembrane region" description="Helical" evidence="1">
    <location>
        <begin position="20"/>
        <end position="40"/>
    </location>
</feature>
<reference evidence="2 3" key="1">
    <citation type="submission" date="2019-07" db="EMBL/GenBank/DDBJ databases">
        <title>Whole genome shotgun sequence of Aneurinibacillus danicus NBRC 102444.</title>
        <authorList>
            <person name="Hosoyama A."/>
            <person name="Uohara A."/>
            <person name="Ohji S."/>
            <person name="Ichikawa N."/>
        </authorList>
    </citation>
    <scope>NUCLEOTIDE SEQUENCE [LARGE SCALE GENOMIC DNA]</scope>
    <source>
        <strain evidence="2 3">NBRC 102444</strain>
    </source>
</reference>
<keyword evidence="1" id="KW-1133">Transmembrane helix</keyword>
<gene>
    <name evidence="2" type="ORF">ADA01nite_34100</name>
</gene>
<keyword evidence="1" id="KW-0812">Transmembrane</keyword>
<dbReference type="EMBL" id="BJXX01000159">
    <property type="protein sequence ID" value="GEN35950.1"/>
    <property type="molecule type" value="Genomic_DNA"/>
</dbReference>
<evidence type="ECO:0000313" key="3">
    <source>
        <dbReference type="Proteomes" id="UP000321157"/>
    </source>
</evidence>
<keyword evidence="1" id="KW-0472">Membrane</keyword>
<comment type="caution">
    <text evidence="2">The sequence shown here is derived from an EMBL/GenBank/DDBJ whole genome shotgun (WGS) entry which is preliminary data.</text>
</comment>
<dbReference type="Proteomes" id="UP000321157">
    <property type="component" value="Unassembled WGS sequence"/>
</dbReference>
<dbReference type="AlphaFoldDB" id="A0A511VAJ5"/>
<sequence length="211" mass="24300">MEFYGYKFAIDAVLQTIGSIFGSLIGAFLAGLVAFVVLQLQFKNERKTQYIKDLRNFSKVFHLVQFNGLVIIEFMDLILKFSKAINANLKAGIPIKSEEWEAKIDASIRDNLTRLEIEYETFSKINEEHIPHGDLFLGFMSIKTALRSYISMAKTMNVQSFQMPLIDKKLQGLQDVRDHFEKVLNKFADLAMEKEKELKKLDGKGMNYLKE</sequence>
<name>A0A511VAJ5_9BACL</name>
<organism evidence="2 3">
    <name type="scientific">Aneurinibacillus danicus</name>
    <dbReference type="NCBI Taxonomy" id="267746"/>
    <lineage>
        <taxon>Bacteria</taxon>
        <taxon>Bacillati</taxon>
        <taxon>Bacillota</taxon>
        <taxon>Bacilli</taxon>
        <taxon>Bacillales</taxon>
        <taxon>Paenibacillaceae</taxon>
        <taxon>Aneurinibacillus group</taxon>
        <taxon>Aneurinibacillus</taxon>
    </lineage>
</organism>
<dbReference type="RefSeq" id="WP_146811451.1">
    <property type="nucleotide sequence ID" value="NZ_BJXX01000159.1"/>
</dbReference>
<proteinExistence type="predicted"/>
<evidence type="ECO:0000313" key="2">
    <source>
        <dbReference type="EMBL" id="GEN35950.1"/>
    </source>
</evidence>
<evidence type="ECO:0000256" key="1">
    <source>
        <dbReference type="SAM" id="Phobius"/>
    </source>
</evidence>
<accession>A0A511VAJ5</accession>